<keyword evidence="2" id="KW-1185">Reference proteome</keyword>
<organism evidence="1 2">
    <name type="scientific">Candida boidinii</name>
    <name type="common">Yeast</name>
    <dbReference type="NCBI Taxonomy" id="5477"/>
    <lineage>
        <taxon>Eukaryota</taxon>
        <taxon>Fungi</taxon>
        <taxon>Dikarya</taxon>
        <taxon>Ascomycota</taxon>
        <taxon>Saccharomycotina</taxon>
        <taxon>Pichiomycetes</taxon>
        <taxon>Pichiales</taxon>
        <taxon>Pichiaceae</taxon>
        <taxon>Ogataea</taxon>
        <taxon>Ogataea/Candida clade</taxon>
    </lineage>
</organism>
<comment type="caution">
    <text evidence="1">The sequence shown here is derived from an EMBL/GenBank/DDBJ whole genome shotgun (WGS) entry which is preliminary data.</text>
</comment>
<reference evidence="1" key="1">
    <citation type="submission" date="2023-04" db="EMBL/GenBank/DDBJ databases">
        <title>Candida boidinii NBRC 1967.</title>
        <authorList>
            <person name="Ichikawa N."/>
            <person name="Sato H."/>
            <person name="Tonouchi N."/>
        </authorList>
    </citation>
    <scope>NUCLEOTIDE SEQUENCE</scope>
    <source>
        <strain evidence="1">NBRC 1967</strain>
    </source>
</reference>
<dbReference type="Proteomes" id="UP001165101">
    <property type="component" value="Unassembled WGS sequence"/>
</dbReference>
<protein>
    <submittedName>
        <fullName evidence="1">Unnamed protein product</fullName>
    </submittedName>
</protein>
<name>A0ACB5TGR0_CANBO</name>
<evidence type="ECO:0000313" key="1">
    <source>
        <dbReference type="EMBL" id="GME88448.1"/>
    </source>
</evidence>
<sequence length="286" mass="33041">MATKSVRKSNSETTPKNSKIKNVRSPILTRSSKIKELNSEKIQKSNAKISKELKKEEEAKEEEDNGEIELPSDDESDEEDIKGLEESEDEENSNETNKNSSTETQGHHKIVKPINNKSNNNNLSSSSTSTSSTENKKSKRGVIYIGRIPEGFEEKEMEKYFKQFGEITRLRLSRNKKTGNSKHYGFIEFKHYEIAKIASEAMNNYLIFGHLLKCSILSNDKINENLFNYSNKKFKIIPWNKISQFKNDKPKTIKKWELILNKQNKNLNKKQKNLIEKGINYDLSNL</sequence>
<proteinExistence type="predicted"/>
<gene>
    <name evidence="1" type="ORF">Cboi01_000090900</name>
</gene>
<evidence type="ECO:0000313" key="2">
    <source>
        <dbReference type="Proteomes" id="UP001165101"/>
    </source>
</evidence>
<accession>A0ACB5TGR0</accession>
<dbReference type="EMBL" id="BSXV01000288">
    <property type="protein sequence ID" value="GME88448.1"/>
    <property type="molecule type" value="Genomic_DNA"/>
</dbReference>